<dbReference type="Gene3D" id="1.20.1740.10">
    <property type="entry name" value="Amino acid/polyamine transporter I"/>
    <property type="match status" value="1"/>
</dbReference>
<organism evidence="7 8">
    <name type="scientific">Marinithermofilum abyssi</name>
    <dbReference type="NCBI Taxonomy" id="1571185"/>
    <lineage>
        <taxon>Bacteria</taxon>
        <taxon>Bacillati</taxon>
        <taxon>Bacillota</taxon>
        <taxon>Bacilli</taxon>
        <taxon>Bacillales</taxon>
        <taxon>Thermoactinomycetaceae</taxon>
        <taxon>Marinithermofilum</taxon>
    </lineage>
</organism>
<keyword evidence="3 6" id="KW-0812">Transmembrane</keyword>
<evidence type="ECO:0000256" key="3">
    <source>
        <dbReference type="ARBA" id="ARBA00022692"/>
    </source>
</evidence>
<feature type="transmembrane region" description="Helical" evidence="6">
    <location>
        <begin position="368"/>
        <end position="387"/>
    </location>
</feature>
<protein>
    <submittedName>
        <fullName evidence="7">Putative amino acid permease YhdG</fullName>
    </submittedName>
</protein>
<dbReference type="PIRSF" id="PIRSF006060">
    <property type="entry name" value="AA_transporter"/>
    <property type="match status" value="1"/>
</dbReference>
<feature type="transmembrane region" description="Helical" evidence="6">
    <location>
        <begin position="316"/>
        <end position="339"/>
    </location>
</feature>
<feature type="transmembrane region" description="Helical" evidence="6">
    <location>
        <begin position="201"/>
        <end position="218"/>
    </location>
</feature>
<keyword evidence="4 6" id="KW-1133">Transmembrane helix</keyword>
<dbReference type="InterPro" id="IPR002293">
    <property type="entry name" value="AA/rel_permease1"/>
</dbReference>
<comment type="caution">
    <text evidence="7">The sequence shown here is derived from an EMBL/GenBank/DDBJ whole genome shotgun (WGS) entry which is preliminary data.</text>
</comment>
<dbReference type="RefSeq" id="WP_188646454.1">
    <property type="nucleotide sequence ID" value="NZ_BMHQ01000002.1"/>
</dbReference>
<keyword evidence="5 6" id="KW-0472">Membrane</keyword>
<keyword evidence="8" id="KW-1185">Reference proteome</keyword>
<feature type="transmembrane region" description="Helical" evidence="6">
    <location>
        <begin position="425"/>
        <end position="444"/>
    </location>
</feature>
<feature type="transmembrane region" description="Helical" evidence="6">
    <location>
        <begin position="270"/>
        <end position="296"/>
    </location>
</feature>
<dbReference type="Proteomes" id="UP000625210">
    <property type="component" value="Unassembled WGS sequence"/>
</dbReference>
<feature type="transmembrane region" description="Helical" evidence="6">
    <location>
        <begin position="393"/>
        <end position="413"/>
    </location>
</feature>
<feature type="transmembrane region" description="Helical" evidence="6">
    <location>
        <begin position="230"/>
        <end position="249"/>
    </location>
</feature>
<dbReference type="GO" id="GO:0015171">
    <property type="term" value="F:amino acid transmembrane transporter activity"/>
    <property type="evidence" value="ECO:0007669"/>
    <property type="project" value="TreeGrafter"/>
</dbReference>
<evidence type="ECO:0000256" key="5">
    <source>
        <dbReference type="ARBA" id="ARBA00023136"/>
    </source>
</evidence>
<feature type="transmembrane region" description="Helical" evidence="6">
    <location>
        <begin position="114"/>
        <end position="138"/>
    </location>
</feature>
<dbReference type="AlphaFoldDB" id="A0A8J2VCI0"/>
<dbReference type="EMBL" id="BMHQ01000002">
    <property type="protein sequence ID" value="GGE07780.1"/>
    <property type="molecule type" value="Genomic_DNA"/>
</dbReference>
<feature type="transmembrane region" description="Helical" evidence="6">
    <location>
        <begin position="170"/>
        <end position="189"/>
    </location>
</feature>
<evidence type="ECO:0000256" key="4">
    <source>
        <dbReference type="ARBA" id="ARBA00022989"/>
    </source>
</evidence>
<evidence type="ECO:0000256" key="6">
    <source>
        <dbReference type="SAM" id="Phobius"/>
    </source>
</evidence>
<name>A0A8J2VCI0_9BACL</name>
<accession>A0A8J2VCI0</accession>
<reference evidence="7" key="2">
    <citation type="submission" date="2020-09" db="EMBL/GenBank/DDBJ databases">
        <authorList>
            <person name="Sun Q."/>
            <person name="Zhou Y."/>
        </authorList>
    </citation>
    <scope>NUCLEOTIDE SEQUENCE</scope>
    <source>
        <strain evidence="7">CGMCC 1.15179</strain>
    </source>
</reference>
<proteinExistence type="predicted"/>
<dbReference type="GO" id="GO:0016020">
    <property type="term" value="C:membrane"/>
    <property type="evidence" value="ECO:0007669"/>
    <property type="project" value="UniProtKB-SubCell"/>
</dbReference>
<evidence type="ECO:0000256" key="1">
    <source>
        <dbReference type="ARBA" id="ARBA00004141"/>
    </source>
</evidence>
<feature type="transmembrane region" description="Helical" evidence="6">
    <location>
        <begin position="450"/>
        <end position="468"/>
    </location>
</feature>
<comment type="subcellular location">
    <subcellularLocation>
        <location evidence="1">Membrane</location>
        <topology evidence="1">Multi-pass membrane protein</topology>
    </subcellularLocation>
</comment>
<reference evidence="7" key="1">
    <citation type="journal article" date="2014" name="Int. J. Syst. Evol. Microbiol.">
        <title>Complete genome sequence of Corynebacterium casei LMG S-19264T (=DSM 44701T), isolated from a smear-ripened cheese.</title>
        <authorList>
            <consortium name="US DOE Joint Genome Institute (JGI-PGF)"/>
            <person name="Walter F."/>
            <person name="Albersmeier A."/>
            <person name="Kalinowski J."/>
            <person name="Ruckert C."/>
        </authorList>
    </citation>
    <scope>NUCLEOTIDE SEQUENCE</scope>
    <source>
        <strain evidence="7">CGMCC 1.15179</strain>
    </source>
</reference>
<feature type="transmembrane region" description="Helical" evidence="6">
    <location>
        <begin position="72"/>
        <end position="94"/>
    </location>
</feature>
<dbReference type="PANTHER" id="PTHR43243:SF4">
    <property type="entry name" value="CATIONIC AMINO ACID TRANSPORTER 4"/>
    <property type="match status" value="1"/>
</dbReference>
<dbReference type="Pfam" id="PF13520">
    <property type="entry name" value="AA_permease_2"/>
    <property type="match status" value="1"/>
</dbReference>
<dbReference type="PANTHER" id="PTHR43243">
    <property type="entry name" value="INNER MEMBRANE TRANSPORTER YGJI-RELATED"/>
    <property type="match status" value="1"/>
</dbReference>
<feature type="transmembrane region" description="Helical" evidence="6">
    <location>
        <begin position="39"/>
        <end position="60"/>
    </location>
</feature>
<keyword evidence="2" id="KW-0813">Transport</keyword>
<sequence length="477" mass="51257">MGQPVKTLPTKGSGSLFRKKSVAELIASTQTGRTLRRELSAWDLTMLGIGAIIGTGIFVLTGVGSLTAGPGLILSFVLAGLACAFAAFAYAEFASTVPVSGSAYTYSYATLGEFFAWMIGWDLILEYMLAVSAVSAGWSGYFKSLLAGFGIEIPTALSAAPGALDGQTTYFNLPAFLIVMFLTFLLSIGIKESKRVNNIMVIVKLAVVVLFIAVAFGYVKPANWEPFTPFGFSGVFQAAALVFFAYVGFDAVSSAAEETRNPSKDLPKGILYSLGICTLLYVIMSGLMTGMVHYSSFKGHEDSPVAYALSVTGQDWLVGLISLGAIVGMTTVMLVMLYGQTRIIFAMSRDGLLPKGLSNIHEKYRTPYGTTWLVGLLSGLLGALVPLNELAELVNLGTLAAFIMISVAVIVLRKTRPDLERKFRCPAVPIVPGLAVVFCLFLMSQLPALTWGRFLIWLGIGLLIYFVYSRRNASLNQ</sequence>
<evidence type="ECO:0000256" key="2">
    <source>
        <dbReference type="ARBA" id="ARBA00022448"/>
    </source>
</evidence>
<gene>
    <name evidence="7" type="primary">yhdG</name>
    <name evidence="7" type="ORF">GCM10011571_06270</name>
</gene>
<evidence type="ECO:0000313" key="7">
    <source>
        <dbReference type="EMBL" id="GGE07780.1"/>
    </source>
</evidence>
<evidence type="ECO:0000313" key="8">
    <source>
        <dbReference type="Proteomes" id="UP000625210"/>
    </source>
</evidence>